<dbReference type="HAMAP" id="MF_00600">
    <property type="entry name" value="CH60"/>
    <property type="match status" value="1"/>
</dbReference>
<keyword evidence="3" id="KW-0067">ATP-binding</keyword>
<dbReference type="PROSITE" id="PS00296">
    <property type="entry name" value="CHAPERONINS_CPN60"/>
    <property type="match status" value="1"/>
</dbReference>
<evidence type="ECO:0000256" key="1">
    <source>
        <dbReference type="ARBA" id="ARBA00006607"/>
    </source>
</evidence>
<dbReference type="NCBIfam" id="NF000592">
    <property type="entry name" value="PRK00013.1"/>
    <property type="match status" value="1"/>
</dbReference>
<reference evidence="6" key="1">
    <citation type="submission" date="2021-01" db="EMBL/GenBank/DDBJ databases">
        <authorList>
            <person name="Corre E."/>
            <person name="Pelletier E."/>
            <person name="Niang G."/>
            <person name="Scheremetjew M."/>
            <person name="Finn R."/>
            <person name="Kale V."/>
            <person name="Holt S."/>
            <person name="Cochrane G."/>
            <person name="Meng A."/>
            <person name="Brown T."/>
            <person name="Cohen L."/>
        </authorList>
    </citation>
    <scope>NUCLEOTIDE SEQUENCE</scope>
    <source>
        <strain evidence="6">Pop2</strain>
    </source>
</reference>
<dbReference type="NCBIfam" id="NF009488">
    <property type="entry name" value="PRK12850.1"/>
    <property type="match status" value="1"/>
</dbReference>
<dbReference type="Gene3D" id="3.50.7.10">
    <property type="entry name" value="GroEL"/>
    <property type="match status" value="1"/>
</dbReference>
<evidence type="ECO:0000256" key="2">
    <source>
        <dbReference type="ARBA" id="ARBA00022741"/>
    </source>
</evidence>
<gene>
    <name evidence="6" type="ORF">DBRI1063_LOCUS25015</name>
</gene>
<dbReference type="Gene3D" id="3.30.260.10">
    <property type="entry name" value="TCP-1-like chaperonin intermediate domain"/>
    <property type="match status" value="1"/>
</dbReference>
<dbReference type="GO" id="GO:0140662">
    <property type="term" value="F:ATP-dependent protein folding chaperone"/>
    <property type="evidence" value="ECO:0007669"/>
    <property type="project" value="InterPro"/>
</dbReference>
<dbReference type="SUPFAM" id="SSF54849">
    <property type="entry name" value="GroEL-intermediate domain like"/>
    <property type="match status" value="1"/>
</dbReference>
<dbReference type="NCBIfam" id="TIGR02348">
    <property type="entry name" value="GroEL"/>
    <property type="match status" value="1"/>
</dbReference>
<dbReference type="SUPFAM" id="SSF52029">
    <property type="entry name" value="GroEL apical domain-like"/>
    <property type="match status" value="1"/>
</dbReference>
<dbReference type="EMBL" id="HBGN01039104">
    <property type="protein sequence ID" value="CAD9357449.1"/>
    <property type="molecule type" value="Transcribed_RNA"/>
</dbReference>
<evidence type="ECO:0000256" key="5">
    <source>
        <dbReference type="RuleBase" id="RU000418"/>
    </source>
</evidence>
<dbReference type="Gene3D" id="1.10.560.10">
    <property type="entry name" value="GroEL-like equatorial domain"/>
    <property type="match status" value="1"/>
</dbReference>
<dbReference type="PANTHER" id="PTHR45633">
    <property type="entry name" value="60 KDA HEAT SHOCK PROTEIN, MITOCHONDRIAL"/>
    <property type="match status" value="1"/>
</dbReference>
<dbReference type="AlphaFoldDB" id="A0A7S2A4U9"/>
<dbReference type="SUPFAM" id="SSF48592">
    <property type="entry name" value="GroEL equatorial domain-like"/>
    <property type="match status" value="1"/>
</dbReference>
<keyword evidence="4" id="KW-0143">Chaperone</keyword>
<evidence type="ECO:0000256" key="3">
    <source>
        <dbReference type="ARBA" id="ARBA00022840"/>
    </source>
</evidence>
<evidence type="ECO:0000256" key="4">
    <source>
        <dbReference type="ARBA" id="ARBA00023186"/>
    </source>
</evidence>
<dbReference type="InterPro" id="IPR018370">
    <property type="entry name" value="Chaperonin_Cpn60_CS"/>
</dbReference>
<organism evidence="6">
    <name type="scientific">Ditylum brightwellii</name>
    <dbReference type="NCBI Taxonomy" id="49249"/>
    <lineage>
        <taxon>Eukaryota</taxon>
        <taxon>Sar</taxon>
        <taxon>Stramenopiles</taxon>
        <taxon>Ochrophyta</taxon>
        <taxon>Bacillariophyta</taxon>
        <taxon>Mediophyceae</taxon>
        <taxon>Lithodesmiophycidae</taxon>
        <taxon>Lithodesmiales</taxon>
        <taxon>Lithodesmiaceae</taxon>
        <taxon>Ditylum</taxon>
    </lineage>
</organism>
<dbReference type="InterPro" id="IPR002423">
    <property type="entry name" value="Cpn60/GroEL/TCP-1"/>
</dbReference>
<sequence length="580" mass="60877">MMQAALRKSGAAATRGSRMAIGATRSMSGKEIKFGVEGRAAMLRGVDLLADAVQVTLGPKGRNAIIQQPYGAPKITKDGVTVAKAIDFEDKFEDMGAQLVKSVASKTNDVAGDGTTTATVLARAIYREGCKAVAAGMNPLDLRRGIQLAVNSVVKTLGEITRPVTSKEEVSQVGTISANADMEIGQLLSDAMERVGKEGVITVQDGKTLENELEVVEGMKFDRGFISPYFITDPKAQVVEMENPLILLVEKKVSSLQQLVPLLESVVKSQSSLLIIAEDVESEALATLVVNKLRAGIKVCAVKAPGFGDNRKATMQDLAVLTGGTVISQEAGMKLEEVTPQHLGSAKRITVTKNDTVVLDGAGEKDAINERCDFIRASIESTKSDYEAEKLQERLAKLSGGVAVIKVGGASEVEVQEKKDRVVDALNATRAAVEEGIVPGGGKALLYCSTKLDDVIKNETENMDQRIGVEIIQRALRAPISTIVSNAGEEGAVVCGELTKAGVPVELGYNAQTGEYVDMFAAGIIDPTKVTRTGFVDAASVAGLLTTSEAMIVDKPDEGGMGGGGMPPGMGGMGGMGGMM</sequence>
<dbReference type="InterPro" id="IPR027410">
    <property type="entry name" value="TCP-1-like_intermed_sf"/>
</dbReference>
<dbReference type="CDD" id="cd03344">
    <property type="entry name" value="GroEL"/>
    <property type="match status" value="1"/>
</dbReference>
<dbReference type="NCBIfam" id="NF009487">
    <property type="entry name" value="PRK12849.1"/>
    <property type="match status" value="1"/>
</dbReference>
<dbReference type="NCBIfam" id="NF009489">
    <property type="entry name" value="PRK12851.1"/>
    <property type="match status" value="1"/>
</dbReference>
<dbReference type="FunFam" id="1.10.560.10:FF:000001">
    <property type="entry name" value="60 kDa chaperonin"/>
    <property type="match status" value="1"/>
</dbReference>
<comment type="similarity">
    <text evidence="1 5">Belongs to the chaperonin (HSP60) family.</text>
</comment>
<accession>A0A7S2A4U9</accession>
<dbReference type="InterPro" id="IPR027409">
    <property type="entry name" value="GroEL-like_apical_dom_sf"/>
</dbReference>
<dbReference type="PRINTS" id="PR00298">
    <property type="entry name" value="CHAPERONIN60"/>
</dbReference>
<keyword evidence="2" id="KW-0547">Nucleotide-binding</keyword>
<dbReference type="Pfam" id="PF00118">
    <property type="entry name" value="Cpn60_TCP1"/>
    <property type="match status" value="1"/>
</dbReference>
<evidence type="ECO:0000313" key="6">
    <source>
        <dbReference type="EMBL" id="CAD9357449.1"/>
    </source>
</evidence>
<protein>
    <submittedName>
        <fullName evidence="6">Uncharacterized protein</fullName>
    </submittedName>
</protein>
<dbReference type="GO" id="GO:0042026">
    <property type="term" value="P:protein refolding"/>
    <property type="evidence" value="ECO:0007669"/>
    <property type="project" value="InterPro"/>
</dbReference>
<dbReference type="InterPro" id="IPR001844">
    <property type="entry name" value="Cpn60/GroEL"/>
</dbReference>
<proteinExistence type="inferred from homology"/>
<dbReference type="FunFam" id="3.50.7.10:FF:000001">
    <property type="entry name" value="60 kDa chaperonin"/>
    <property type="match status" value="1"/>
</dbReference>
<dbReference type="GO" id="GO:0005524">
    <property type="term" value="F:ATP binding"/>
    <property type="evidence" value="ECO:0007669"/>
    <property type="project" value="UniProtKB-KW"/>
</dbReference>
<dbReference type="InterPro" id="IPR027413">
    <property type="entry name" value="GROEL-like_equatorial_sf"/>
</dbReference>
<name>A0A7S2A4U9_9STRA</name>